<evidence type="ECO:0000313" key="2">
    <source>
        <dbReference type="Proteomes" id="UP000248014"/>
    </source>
</evidence>
<dbReference type="AlphaFoldDB" id="A0A2V3UQ68"/>
<proteinExistence type="predicted"/>
<organism evidence="1 2">
    <name type="scientific">Blastomonas natatoria</name>
    <dbReference type="NCBI Taxonomy" id="34015"/>
    <lineage>
        <taxon>Bacteria</taxon>
        <taxon>Pseudomonadati</taxon>
        <taxon>Pseudomonadota</taxon>
        <taxon>Alphaproteobacteria</taxon>
        <taxon>Sphingomonadales</taxon>
        <taxon>Sphingomonadaceae</taxon>
        <taxon>Blastomonas</taxon>
    </lineage>
</organism>
<name>A0A2V3UQ68_9SPHN</name>
<sequence length="77" mass="8856">MRRYASKSTPLGFALCIGPGLRWIMRRWTRRFRMPETGPDPAQEAALRRANGYGWLMACFHWRTIAGISRLGTGEPF</sequence>
<gene>
    <name evidence="1" type="ORF">C7451_12031</name>
</gene>
<dbReference type="EMBL" id="QJJM01000020">
    <property type="protein sequence ID" value="PXW68170.1"/>
    <property type="molecule type" value="Genomic_DNA"/>
</dbReference>
<keyword evidence="2" id="KW-1185">Reference proteome</keyword>
<comment type="caution">
    <text evidence="1">The sequence shown here is derived from an EMBL/GenBank/DDBJ whole genome shotgun (WGS) entry which is preliminary data.</text>
</comment>
<dbReference type="Proteomes" id="UP000248014">
    <property type="component" value="Unassembled WGS sequence"/>
</dbReference>
<accession>A0A2V3UQ68</accession>
<evidence type="ECO:0000313" key="1">
    <source>
        <dbReference type="EMBL" id="PXW68170.1"/>
    </source>
</evidence>
<protein>
    <submittedName>
        <fullName evidence="1">Uncharacterized protein</fullName>
    </submittedName>
</protein>
<reference evidence="1 2" key="1">
    <citation type="submission" date="2018-05" db="EMBL/GenBank/DDBJ databases">
        <title>Genomic Encyclopedia of Type Strains, Phase IV (KMG-IV): sequencing the most valuable type-strain genomes for metagenomic binning, comparative biology and taxonomic classification.</title>
        <authorList>
            <person name="Goeker M."/>
        </authorList>
    </citation>
    <scope>NUCLEOTIDE SEQUENCE [LARGE SCALE GENOMIC DNA]</scope>
    <source>
        <strain evidence="1 2">DSM 3183</strain>
    </source>
</reference>